<evidence type="ECO:0000313" key="14">
    <source>
        <dbReference type="Proteomes" id="UP000789572"/>
    </source>
</evidence>
<dbReference type="InterPro" id="IPR017441">
    <property type="entry name" value="Protein_kinase_ATP_BS"/>
</dbReference>
<keyword evidence="3 7" id="KW-0547">Nucleotide-binding</keyword>
<dbReference type="Pfam" id="PF00069">
    <property type="entry name" value="Pkinase"/>
    <property type="match status" value="1"/>
</dbReference>
<keyword evidence="11" id="KW-1133">Transmembrane helix</keyword>
<reference evidence="13" key="1">
    <citation type="submission" date="2021-06" db="EMBL/GenBank/DDBJ databases">
        <authorList>
            <person name="Kallberg Y."/>
            <person name="Tangrot J."/>
            <person name="Rosling A."/>
        </authorList>
    </citation>
    <scope>NUCLEOTIDE SEQUENCE</scope>
    <source>
        <strain evidence="13">IA702</strain>
    </source>
</reference>
<proteinExistence type="predicted"/>
<feature type="region of interest" description="Disordered" evidence="10">
    <location>
        <begin position="107"/>
        <end position="129"/>
    </location>
</feature>
<dbReference type="CDD" id="cd14003">
    <property type="entry name" value="STKc_AMPK-like"/>
    <property type="match status" value="1"/>
</dbReference>
<sequence>MIEAAPNSCTQLEAEGESFKRSIDKFILKPERRKQHRQSSQLLHTNNNHSNDNQPLSTTDMENLIVTSTPAIPSDSSDNQSMYAYERMLLTTDIIHKRAHSNIYNNTNMLPAQRPSLPPHSYSEPNCQSRYSGSDAINKENFCSPSNHLFPHSYPNPSVAVESSTPGIQQQASTPIEHSDCSQQRQQLSSLARLKTNFSSDQSQSVQLKKSQHQKVASDEDALATLPSPATSVVDLPTTHHIRHVRKQTSTENNAHYPHHLASSRTHSSPLSEQLFSNSGNHYNHVNNDLTHIALANRLARYNLPSNTEMIGRFAITKGKIGEGSFSQVQLALDLANGEEVAIKMTSTKGMQDNDPLRVCVQREIEILRSIDYPSIVKLIDTVDTPTHVCLIMEYVPGGELFEYVADYYDQTDENDARRIFVQLLDVVSYLHNNNIVHRDLKLENILLDRKTPSPDGPKIKLTDFGLARFIDPACPHLTTRCGSEEYAAPEIIMAKPYDGRQTDMWALGIVLYALLVGYLPFNLERGQTRGHFFGKIARADYKFPSDKEAGRRGNISRNAKDLVNRLLQPNPQRRATLENVRQHVWLTEFVDLE</sequence>
<keyword evidence="2" id="KW-0808">Transferase</keyword>
<feature type="binding site" evidence="7">
    <location>
        <position position="464"/>
    </location>
    <ligand>
        <name>ATP</name>
        <dbReference type="ChEBI" id="CHEBI:30616"/>
    </ligand>
</feature>
<feature type="active site" description="Proton acceptor" evidence="6">
    <location>
        <position position="440"/>
    </location>
</feature>
<dbReference type="GO" id="GO:0004674">
    <property type="term" value="F:protein serine/threonine kinase activity"/>
    <property type="evidence" value="ECO:0007669"/>
    <property type="project" value="UniProtKB-KW"/>
</dbReference>
<dbReference type="PROSITE" id="PS00107">
    <property type="entry name" value="PROTEIN_KINASE_ATP"/>
    <property type="match status" value="1"/>
</dbReference>
<dbReference type="EMBL" id="CAJVPJ010000334">
    <property type="protein sequence ID" value="CAG8513059.1"/>
    <property type="molecule type" value="Genomic_DNA"/>
</dbReference>
<dbReference type="PANTHER" id="PTHR24350">
    <property type="entry name" value="SERINE/THREONINE-PROTEIN KINASE IAL-RELATED"/>
    <property type="match status" value="1"/>
</dbReference>
<evidence type="ECO:0000256" key="7">
    <source>
        <dbReference type="PIRSR" id="PIRSR630616-2"/>
    </source>
</evidence>
<dbReference type="InterPro" id="IPR030616">
    <property type="entry name" value="Aur-like"/>
</dbReference>
<evidence type="ECO:0000256" key="1">
    <source>
        <dbReference type="ARBA" id="ARBA00022527"/>
    </source>
</evidence>
<accession>A0A9N9A0K8</accession>
<dbReference type="OrthoDB" id="289250at2759"/>
<name>A0A9N9A0K8_9GLOM</name>
<evidence type="ECO:0000256" key="4">
    <source>
        <dbReference type="ARBA" id="ARBA00022777"/>
    </source>
</evidence>
<feature type="compositionally biased region" description="Polar residues" evidence="10">
    <location>
        <begin position="199"/>
        <end position="209"/>
    </location>
</feature>
<dbReference type="InterPro" id="IPR011009">
    <property type="entry name" value="Kinase-like_dom_sf"/>
</dbReference>
<evidence type="ECO:0000256" key="3">
    <source>
        <dbReference type="ARBA" id="ARBA00022741"/>
    </source>
</evidence>
<dbReference type="InterPro" id="IPR008271">
    <property type="entry name" value="Ser/Thr_kinase_AS"/>
</dbReference>
<feature type="binding site" evidence="7">
    <location>
        <begin position="444"/>
        <end position="445"/>
    </location>
    <ligand>
        <name>ATP</name>
        <dbReference type="ChEBI" id="CHEBI:30616"/>
    </ligand>
</feature>
<keyword evidence="11" id="KW-0812">Transmembrane</keyword>
<feature type="transmembrane region" description="Helical" evidence="11">
    <location>
        <begin position="505"/>
        <end position="522"/>
    </location>
</feature>
<feature type="binding site" evidence="7 9">
    <location>
        <position position="344"/>
    </location>
    <ligand>
        <name>ATP</name>
        <dbReference type="ChEBI" id="CHEBI:30616"/>
    </ligand>
</feature>
<evidence type="ECO:0000256" key="9">
    <source>
        <dbReference type="PROSITE-ProRule" id="PRU10141"/>
    </source>
</evidence>
<protein>
    <submittedName>
        <fullName evidence="13">3535_t:CDS:1</fullName>
    </submittedName>
</protein>
<feature type="region of interest" description="Disordered" evidence="10">
    <location>
        <begin position="199"/>
        <end position="222"/>
    </location>
</feature>
<organism evidence="13 14">
    <name type="scientific">Paraglomus occultum</name>
    <dbReference type="NCBI Taxonomy" id="144539"/>
    <lineage>
        <taxon>Eukaryota</taxon>
        <taxon>Fungi</taxon>
        <taxon>Fungi incertae sedis</taxon>
        <taxon>Mucoromycota</taxon>
        <taxon>Glomeromycotina</taxon>
        <taxon>Glomeromycetes</taxon>
        <taxon>Paraglomerales</taxon>
        <taxon>Paraglomeraceae</taxon>
        <taxon>Paraglomus</taxon>
    </lineage>
</organism>
<keyword evidence="5 7" id="KW-0067">ATP-binding</keyword>
<dbReference type="GO" id="GO:0005524">
    <property type="term" value="F:ATP binding"/>
    <property type="evidence" value="ECO:0007669"/>
    <property type="project" value="UniProtKB-UniRule"/>
</dbReference>
<feature type="region of interest" description="Disordered" evidence="10">
    <location>
        <begin position="155"/>
        <end position="179"/>
    </location>
</feature>
<feature type="domain" description="Protein kinase" evidence="12">
    <location>
        <begin position="315"/>
        <end position="587"/>
    </location>
</feature>
<dbReference type="InterPro" id="IPR000719">
    <property type="entry name" value="Prot_kinase_dom"/>
</dbReference>
<evidence type="ECO:0000256" key="6">
    <source>
        <dbReference type="PIRSR" id="PIRSR630616-1"/>
    </source>
</evidence>
<dbReference type="Proteomes" id="UP000789572">
    <property type="component" value="Unassembled WGS sequence"/>
</dbReference>
<dbReference type="PROSITE" id="PS00108">
    <property type="entry name" value="PROTEIN_KINASE_ST"/>
    <property type="match status" value="1"/>
</dbReference>
<dbReference type="SMART" id="SM00220">
    <property type="entry name" value="S_TKc"/>
    <property type="match status" value="1"/>
</dbReference>
<feature type="cross-link" description="Glycyl lysine isopeptide (Lys-Gly) (interchain with G-Cter in SUMO2)" evidence="8">
    <location>
        <position position="442"/>
    </location>
</feature>
<evidence type="ECO:0000313" key="13">
    <source>
        <dbReference type="EMBL" id="CAG8513059.1"/>
    </source>
</evidence>
<evidence type="ECO:0000256" key="10">
    <source>
        <dbReference type="SAM" id="MobiDB-lite"/>
    </source>
</evidence>
<dbReference type="FunFam" id="1.10.510.10:FF:000571">
    <property type="entry name" value="Maternal embryonic leucine zipper kinase"/>
    <property type="match status" value="1"/>
</dbReference>
<evidence type="ECO:0000256" key="11">
    <source>
        <dbReference type="SAM" id="Phobius"/>
    </source>
</evidence>
<keyword evidence="14" id="KW-1185">Reference proteome</keyword>
<dbReference type="AlphaFoldDB" id="A0A9N9A0K8"/>
<evidence type="ECO:0000259" key="12">
    <source>
        <dbReference type="PROSITE" id="PS50011"/>
    </source>
</evidence>
<keyword evidence="11" id="KW-0472">Membrane</keyword>
<feature type="compositionally biased region" description="Polar residues" evidence="10">
    <location>
        <begin position="161"/>
        <end position="176"/>
    </location>
</feature>
<feature type="compositionally biased region" description="Polar residues" evidence="10">
    <location>
        <begin position="38"/>
        <end position="57"/>
    </location>
</feature>
<evidence type="ECO:0000256" key="2">
    <source>
        <dbReference type="ARBA" id="ARBA00022679"/>
    </source>
</evidence>
<gene>
    <name evidence="13" type="ORF">POCULU_LOCUS3173</name>
</gene>
<comment type="caution">
    <text evidence="13">The sequence shown here is derived from an EMBL/GenBank/DDBJ whole genome shotgun (WGS) entry which is preliminary data.</text>
</comment>
<evidence type="ECO:0000256" key="8">
    <source>
        <dbReference type="PIRSR" id="PIRSR630616-3"/>
    </source>
</evidence>
<dbReference type="SUPFAM" id="SSF56112">
    <property type="entry name" value="Protein kinase-like (PK-like)"/>
    <property type="match status" value="1"/>
</dbReference>
<keyword evidence="4" id="KW-0418">Kinase</keyword>
<feature type="region of interest" description="Disordered" evidence="10">
    <location>
        <begin position="31"/>
        <end position="57"/>
    </location>
</feature>
<dbReference type="Gene3D" id="1.10.510.10">
    <property type="entry name" value="Transferase(Phosphotransferase) domain 1"/>
    <property type="match status" value="1"/>
</dbReference>
<dbReference type="PROSITE" id="PS50011">
    <property type="entry name" value="PROTEIN_KINASE_DOM"/>
    <property type="match status" value="1"/>
</dbReference>
<keyword evidence="1" id="KW-0723">Serine/threonine-protein kinase</keyword>
<evidence type="ECO:0000256" key="5">
    <source>
        <dbReference type="ARBA" id="ARBA00022840"/>
    </source>
</evidence>